<reference evidence="1" key="1">
    <citation type="journal article" date="2015" name="Nature">
        <title>Complex archaea that bridge the gap between prokaryotes and eukaryotes.</title>
        <authorList>
            <person name="Spang A."/>
            <person name="Saw J.H."/>
            <person name="Jorgensen S.L."/>
            <person name="Zaremba-Niedzwiedzka K."/>
            <person name="Martijn J."/>
            <person name="Lind A.E."/>
            <person name="van Eijk R."/>
            <person name="Schleper C."/>
            <person name="Guy L."/>
            <person name="Ettema T.J."/>
        </authorList>
    </citation>
    <scope>NUCLEOTIDE SEQUENCE</scope>
</reference>
<name>A0A0F8ZNQ1_9ZZZZ</name>
<proteinExistence type="predicted"/>
<organism evidence="1">
    <name type="scientific">marine sediment metagenome</name>
    <dbReference type="NCBI Taxonomy" id="412755"/>
    <lineage>
        <taxon>unclassified sequences</taxon>
        <taxon>metagenomes</taxon>
        <taxon>ecological metagenomes</taxon>
    </lineage>
</organism>
<sequence>MTKHTPGPWKEDGSQLVQVVIDNLLYPVAAVSAPGASQEQYLGVLAANARLIAESPTLLACAAKVLEALDSYLDHHGKGLDGVYWGEEADALRTTIAKAEPK</sequence>
<accession>A0A0F8ZNQ1</accession>
<protein>
    <submittedName>
        <fullName evidence="1">Uncharacterized protein</fullName>
    </submittedName>
</protein>
<evidence type="ECO:0000313" key="1">
    <source>
        <dbReference type="EMBL" id="KKK87630.1"/>
    </source>
</evidence>
<gene>
    <name evidence="1" type="ORF">LCGC14_2751330</name>
</gene>
<dbReference type="AlphaFoldDB" id="A0A0F8ZNQ1"/>
<comment type="caution">
    <text evidence="1">The sequence shown here is derived from an EMBL/GenBank/DDBJ whole genome shotgun (WGS) entry which is preliminary data.</text>
</comment>
<dbReference type="EMBL" id="LAZR01050310">
    <property type="protein sequence ID" value="KKK87630.1"/>
    <property type="molecule type" value="Genomic_DNA"/>
</dbReference>